<dbReference type="InterPro" id="IPR008250">
    <property type="entry name" value="ATPase_P-typ_transduc_dom_A_sf"/>
</dbReference>
<evidence type="ECO:0000256" key="6">
    <source>
        <dbReference type="ARBA" id="ARBA00022840"/>
    </source>
</evidence>
<dbReference type="NCBIfam" id="TIGR01525">
    <property type="entry name" value="ATPase-IB_hvy"/>
    <property type="match status" value="1"/>
</dbReference>
<evidence type="ECO:0000256" key="8">
    <source>
        <dbReference type="ARBA" id="ARBA00022989"/>
    </source>
</evidence>
<evidence type="ECO:0000313" key="14">
    <source>
        <dbReference type="Proteomes" id="UP000075714"/>
    </source>
</evidence>
<evidence type="ECO:0000256" key="1">
    <source>
        <dbReference type="ARBA" id="ARBA00004141"/>
    </source>
</evidence>
<evidence type="ECO:0000256" key="10">
    <source>
        <dbReference type="RuleBase" id="RU362081"/>
    </source>
</evidence>
<dbReference type="Gene3D" id="3.40.50.1000">
    <property type="entry name" value="HAD superfamily/HAD-like"/>
    <property type="match status" value="2"/>
</dbReference>
<dbReference type="PANTHER" id="PTHR43520:SF22">
    <property type="entry name" value="COPPER-TRANSPORTING ATPASE PAA1, CHLOROPLASTIC"/>
    <property type="match status" value="1"/>
</dbReference>
<dbReference type="InterPro" id="IPR023299">
    <property type="entry name" value="ATPase_P-typ_cyto_dom_N"/>
</dbReference>
<comment type="similarity">
    <text evidence="2 10">Belongs to the cation transport ATPase (P-type) (TC 3.A.3) family. Type IB subfamily.</text>
</comment>
<dbReference type="SFLD" id="SFLDS00003">
    <property type="entry name" value="Haloacid_Dehalogenase"/>
    <property type="match status" value="1"/>
</dbReference>
<dbReference type="Pfam" id="PF00122">
    <property type="entry name" value="E1-E2_ATPase"/>
    <property type="match status" value="1"/>
</dbReference>
<dbReference type="AlphaFoldDB" id="A0A150H1Z0"/>
<dbReference type="PROSITE" id="PS01229">
    <property type="entry name" value="COF_2"/>
    <property type="match status" value="1"/>
</dbReference>
<dbReference type="EMBL" id="LSYV01000002">
    <property type="protein sequence ID" value="KXZ56167.1"/>
    <property type="molecule type" value="Genomic_DNA"/>
</dbReference>
<dbReference type="InterPro" id="IPR036412">
    <property type="entry name" value="HAD-like_sf"/>
</dbReference>
<dbReference type="SUPFAM" id="SSF56784">
    <property type="entry name" value="HAD-like"/>
    <property type="match status" value="1"/>
</dbReference>
<dbReference type="Gene3D" id="3.40.1110.10">
    <property type="entry name" value="Calcium-transporting ATPase, cytoplasmic domain N"/>
    <property type="match status" value="1"/>
</dbReference>
<evidence type="ECO:0000256" key="11">
    <source>
        <dbReference type="SAM" id="MobiDB-lite"/>
    </source>
</evidence>
<comment type="caution">
    <text evidence="13">The sequence shown here is derived from an EMBL/GenBank/DDBJ whole genome shotgun (WGS) entry which is preliminary data.</text>
</comment>
<keyword evidence="5 10" id="KW-0547">Nucleotide-binding</keyword>
<dbReference type="PRINTS" id="PR00119">
    <property type="entry name" value="CATATPASE"/>
</dbReference>
<feature type="region of interest" description="Disordered" evidence="11">
    <location>
        <begin position="785"/>
        <end position="828"/>
    </location>
</feature>
<keyword evidence="14" id="KW-1185">Reference proteome</keyword>
<evidence type="ECO:0000313" key="13">
    <source>
        <dbReference type="EMBL" id="KXZ56167.1"/>
    </source>
</evidence>
<evidence type="ECO:0000256" key="7">
    <source>
        <dbReference type="ARBA" id="ARBA00022967"/>
    </source>
</evidence>
<keyword evidence="4 10" id="KW-0479">Metal-binding</keyword>
<dbReference type="InterPro" id="IPR023214">
    <property type="entry name" value="HAD_sf"/>
</dbReference>
<name>A0A150H1Z0_GONPE</name>
<dbReference type="OrthoDB" id="432719at2759"/>
<keyword evidence="6 10" id="KW-0067">ATP-binding</keyword>
<evidence type="ECO:0000256" key="2">
    <source>
        <dbReference type="ARBA" id="ARBA00006024"/>
    </source>
</evidence>
<dbReference type="NCBIfam" id="TIGR01494">
    <property type="entry name" value="ATPase_P-type"/>
    <property type="match status" value="2"/>
</dbReference>
<dbReference type="GO" id="GO:0005524">
    <property type="term" value="F:ATP binding"/>
    <property type="evidence" value="ECO:0007669"/>
    <property type="project" value="UniProtKB-UniRule"/>
</dbReference>
<accession>A0A150H1Z0</accession>
<dbReference type="GO" id="GO:0055070">
    <property type="term" value="P:copper ion homeostasis"/>
    <property type="evidence" value="ECO:0007669"/>
    <property type="project" value="TreeGrafter"/>
</dbReference>
<dbReference type="GO" id="GO:0043682">
    <property type="term" value="F:P-type divalent copper transporter activity"/>
    <property type="evidence" value="ECO:0007669"/>
    <property type="project" value="TreeGrafter"/>
</dbReference>
<dbReference type="InterPro" id="IPR044492">
    <property type="entry name" value="P_typ_ATPase_HD_dom"/>
</dbReference>
<dbReference type="PROSITE" id="PS00154">
    <property type="entry name" value="ATPASE_E1_E2"/>
    <property type="match status" value="1"/>
</dbReference>
<dbReference type="STRING" id="33097.A0A150H1Z0"/>
<evidence type="ECO:0000256" key="4">
    <source>
        <dbReference type="ARBA" id="ARBA00022723"/>
    </source>
</evidence>
<dbReference type="Proteomes" id="UP000075714">
    <property type="component" value="Unassembled WGS sequence"/>
</dbReference>
<dbReference type="PANTHER" id="PTHR43520">
    <property type="entry name" value="ATP7, ISOFORM B"/>
    <property type="match status" value="1"/>
</dbReference>
<organism evidence="13 14">
    <name type="scientific">Gonium pectorale</name>
    <name type="common">Green alga</name>
    <dbReference type="NCBI Taxonomy" id="33097"/>
    <lineage>
        <taxon>Eukaryota</taxon>
        <taxon>Viridiplantae</taxon>
        <taxon>Chlorophyta</taxon>
        <taxon>core chlorophytes</taxon>
        <taxon>Chlorophyceae</taxon>
        <taxon>CS clade</taxon>
        <taxon>Chlamydomonadales</taxon>
        <taxon>Volvocaceae</taxon>
        <taxon>Gonium</taxon>
    </lineage>
</organism>
<keyword evidence="7" id="KW-1278">Translocase</keyword>
<feature type="compositionally biased region" description="Low complexity" evidence="11">
    <location>
        <begin position="785"/>
        <end position="810"/>
    </location>
</feature>
<comment type="subcellular location">
    <subcellularLocation>
        <location evidence="1">Membrane</location>
        <topology evidence="1">Multi-pass membrane protein</topology>
    </subcellularLocation>
</comment>
<dbReference type="FunFam" id="2.70.150.10:FF:000002">
    <property type="entry name" value="Copper-transporting ATPase 1, putative"/>
    <property type="match status" value="1"/>
</dbReference>
<dbReference type="Pfam" id="PF00702">
    <property type="entry name" value="Hydrolase"/>
    <property type="match status" value="1"/>
</dbReference>
<proteinExistence type="inferred from homology"/>
<keyword evidence="8" id="KW-1133">Transmembrane helix</keyword>
<dbReference type="SUPFAM" id="SSF81653">
    <property type="entry name" value="Calcium ATPase, transduction domain A"/>
    <property type="match status" value="1"/>
</dbReference>
<dbReference type="SFLD" id="SFLDF00027">
    <property type="entry name" value="p-type_atpase"/>
    <property type="match status" value="1"/>
</dbReference>
<sequence>MWALSSAGFPSKPRDPATSSSSLAAALAAKRAAKVERLRAATVDLVVAWGLAAVCGLGHLAHALPSAPQWMMALHSVPLNAALSAAALLGPGREILVSGLKALAAGRPDMNTLVGLGAGASFGVSCVAAALPRLGWKTFFEEPAMLLGFVLIGRALEERAKLQASADMAALQELVPSRARLLLGGGQHKEVPAEAVGPGELLLVLPGDRVPVDGLVVGGRSSVDESALTGEPLPLTKREGDKVTAGTVNCDGALTVRAEHSGQQTVIADIVRMVEMAQARTAPIQRMADTVAGRFAYGVMGLSAATFAFWATVGTKIFPQVLASSASAGPAAPLLLAAQMACNVLVSACPCALGLATPTAVLVGTGAGARRGLLIRGGDVLEAASHVDTVVLDKTGTLTVGKPQVTHVHSLLPPEALAGPAAAPAAVASASAADLLLQLAAAAERRTSHPVAGAGASEADGAGPVAASLDLNLTVTDGSFHQEPGSGVAATVGGRSVAVGTLDWLQRQGADVAAAESTLAAYTAGGAGAAADTDLDFPSEDLGAAAAPVAAAAGTIAVQGVGNSHSRVYVAVDGAVAGVIDVADAVRHDARETIDRLHRQGIRTVMLSGDKPAAAAEVAAAVGIAAEDVFADVKPAGKKDVVERLKSQGRVVAMVGDGINDTAALAAADVGVAMGGGVDAAGEVAKVVLMGDQLSQVADAVHLARRTLTKINQNLAWAFGYNLVAIPLAAGALLPSMGICLTPSISGALMGLSSVAVVTNSLLLQLEARNLGGGGAHASATATATAAAPVRVPQAQQPAVAQRKGSSSEGDGSGAEEGGAVAASAGGAGERVRGVLASVVGASGVAGGTGGSPGAPPPGAVGAAG</sequence>
<dbReference type="InterPro" id="IPR027256">
    <property type="entry name" value="P-typ_ATPase_IB"/>
</dbReference>
<evidence type="ECO:0000256" key="9">
    <source>
        <dbReference type="ARBA" id="ARBA00023136"/>
    </source>
</evidence>
<evidence type="ECO:0000256" key="5">
    <source>
        <dbReference type="ARBA" id="ARBA00022741"/>
    </source>
</evidence>
<evidence type="ECO:0000256" key="3">
    <source>
        <dbReference type="ARBA" id="ARBA00022692"/>
    </source>
</evidence>
<evidence type="ECO:0000259" key="12">
    <source>
        <dbReference type="Pfam" id="PF00122"/>
    </source>
</evidence>
<protein>
    <recommendedName>
        <fullName evidence="12">P-type ATPase A domain-containing protein</fullName>
    </recommendedName>
</protein>
<dbReference type="GO" id="GO:0016020">
    <property type="term" value="C:membrane"/>
    <property type="evidence" value="ECO:0007669"/>
    <property type="project" value="UniProtKB-SubCell"/>
</dbReference>
<dbReference type="GO" id="GO:0016887">
    <property type="term" value="F:ATP hydrolysis activity"/>
    <property type="evidence" value="ECO:0007669"/>
    <property type="project" value="InterPro"/>
</dbReference>
<dbReference type="InterPro" id="IPR059000">
    <property type="entry name" value="ATPase_P-type_domA"/>
</dbReference>
<dbReference type="SUPFAM" id="SSF81660">
    <property type="entry name" value="Metal cation-transporting ATPase, ATP-binding domain N"/>
    <property type="match status" value="1"/>
</dbReference>
<dbReference type="InterPro" id="IPR018303">
    <property type="entry name" value="ATPase_P-typ_P_site"/>
</dbReference>
<feature type="domain" description="P-type ATPase A" evidence="12">
    <location>
        <begin position="174"/>
        <end position="275"/>
    </location>
</feature>
<keyword evidence="9 10" id="KW-0472">Membrane</keyword>
<dbReference type="FunFam" id="3.40.50.1000:FF:000453">
    <property type="entry name" value="Copper-transporting ATPase PAA1 chloroplastic"/>
    <property type="match status" value="1"/>
</dbReference>
<reference evidence="14" key="1">
    <citation type="journal article" date="2016" name="Nat. Commun.">
        <title>The Gonium pectorale genome demonstrates co-option of cell cycle regulation during the evolution of multicellularity.</title>
        <authorList>
            <person name="Hanschen E.R."/>
            <person name="Marriage T.N."/>
            <person name="Ferris P.J."/>
            <person name="Hamaji T."/>
            <person name="Toyoda A."/>
            <person name="Fujiyama A."/>
            <person name="Neme R."/>
            <person name="Noguchi H."/>
            <person name="Minakuchi Y."/>
            <person name="Suzuki M."/>
            <person name="Kawai-Toyooka H."/>
            <person name="Smith D.R."/>
            <person name="Sparks H."/>
            <person name="Anderson J."/>
            <person name="Bakaric R."/>
            <person name="Luria V."/>
            <person name="Karger A."/>
            <person name="Kirschner M.W."/>
            <person name="Durand P.M."/>
            <person name="Michod R.E."/>
            <person name="Nozaki H."/>
            <person name="Olson B.J."/>
        </authorList>
    </citation>
    <scope>NUCLEOTIDE SEQUENCE [LARGE SCALE GENOMIC DNA]</scope>
    <source>
        <strain evidence="14">NIES-2863</strain>
    </source>
</reference>
<gene>
    <name evidence="13" type="ORF">GPECTOR_1g143</name>
</gene>
<dbReference type="SFLD" id="SFLDG00002">
    <property type="entry name" value="C1.7:_P-type_atpase_like"/>
    <property type="match status" value="1"/>
</dbReference>
<dbReference type="SUPFAM" id="SSF81665">
    <property type="entry name" value="Calcium ATPase, transmembrane domain M"/>
    <property type="match status" value="1"/>
</dbReference>
<dbReference type="GO" id="GO:0005507">
    <property type="term" value="F:copper ion binding"/>
    <property type="evidence" value="ECO:0007669"/>
    <property type="project" value="TreeGrafter"/>
</dbReference>
<keyword evidence="3" id="KW-0812">Transmembrane</keyword>
<dbReference type="Gene3D" id="2.70.150.10">
    <property type="entry name" value="Calcium-transporting ATPase, cytoplasmic transduction domain A"/>
    <property type="match status" value="1"/>
</dbReference>
<feature type="region of interest" description="Disordered" evidence="11">
    <location>
        <begin position="845"/>
        <end position="865"/>
    </location>
</feature>
<dbReference type="InterPro" id="IPR023298">
    <property type="entry name" value="ATPase_P-typ_TM_dom_sf"/>
</dbReference>
<dbReference type="InterPro" id="IPR001757">
    <property type="entry name" value="P_typ_ATPase"/>
</dbReference>